<evidence type="ECO:0000256" key="3">
    <source>
        <dbReference type="ARBA" id="ARBA00022729"/>
    </source>
</evidence>
<evidence type="ECO:0000256" key="2">
    <source>
        <dbReference type="ARBA" id="ARBA00022448"/>
    </source>
</evidence>
<dbReference type="EMBL" id="SLUN01000040">
    <property type="protein sequence ID" value="TCL58827.1"/>
    <property type="molecule type" value="Genomic_DNA"/>
</dbReference>
<dbReference type="OrthoDB" id="9795467at2"/>
<gene>
    <name evidence="4" type="ORF">EDC14_104041</name>
</gene>
<dbReference type="GO" id="GO:0015768">
    <property type="term" value="P:maltose transport"/>
    <property type="evidence" value="ECO:0007669"/>
    <property type="project" value="TreeGrafter"/>
</dbReference>
<dbReference type="SUPFAM" id="SSF53850">
    <property type="entry name" value="Periplasmic binding protein-like II"/>
    <property type="match status" value="1"/>
</dbReference>
<accession>A0A4V2QC40</accession>
<evidence type="ECO:0000256" key="1">
    <source>
        <dbReference type="ARBA" id="ARBA00008520"/>
    </source>
</evidence>
<comment type="caution">
    <text evidence="4">The sequence shown here is derived from an EMBL/GenBank/DDBJ whole genome shotgun (WGS) entry which is preliminary data.</text>
</comment>
<dbReference type="Proteomes" id="UP000295008">
    <property type="component" value="Unassembled WGS sequence"/>
</dbReference>
<dbReference type="AlphaFoldDB" id="A0A4V2QC40"/>
<dbReference type="PANTHER" id="PTHR30061:SF50">
    <property type="entry name" value="MALTOSE_MALTODEXTRIN-BINDING PERIPLASMIC PROTEIN"/>
    <property type="match status" value="1"/>
</dbReference>
<sequence length="441" mass="49926">MKGTVEMKKAYRRLFLAIFCTFIFSIAINFHGQQSFAAGAKNVTITYWTHDEPTFLAANKELIARFEKQYPNIKVKHQYFPYDVLEAKEKAAYATKNESDVQQIFGSWAIEFTKHGLFDAVPKSMADEAKRKYFQAPLGGYTFQGKLYGIPREFNLENGGVLYYPNEIAAAGWEKFPETYQDLVGLAQKLTKYDSKGNITHYGFDFSSTDNVPYLFLSLILQQGGNYWKPDNVHVTFTTPEAEKAMQAMADLILKYKVCDMKHSNDPNVDISDYFFKGTSGMCFRGPWVIANGVNTYKLKNFRYAPMPSFTGKSLAFAAESGWGEVVSARSKNKKAAWTFIKFITSQKNNLLFNSKTYTIPADKSVAASAEFMKANPLIKPSLDVLPYGRPIGPLQSVDRFKQEIVYAQFQKVVDKKIDIKTALKAIETQTNSMIDELLAQ</sequence>
<keyword evidence="3" id="KW-0732">Signal</keyword>
<keyword evidence="2" id="KW-0813">Transport</keyword>
<evidence type="ECO:0000313" key="4">
    <source>
        <dbReference type="EMBL" id="TCL58827.1"/>
    </source>
</evidence>
<dbReference type="PANTHER" id="PTHR30061">
    <property type="entry name" value="MALTOSE-BINDING PERIPLASMIC PROTEIN"/>
    <property type="match status" value="1"/>
</dbReference>
<dbReference type="Pfam" id="PF13416">
    <property type="entry name" value="SBP_bac_8"/>
    <property type="match status" value="1"/>
</dbReference>
<keyword evidence="5" id="KW-1185">Reference proteome</keyword>
<dbReference type="CDD" id="cd14748">
    <property type="entry name" value="PBP2_UgpB"/>
    <property type="match status" value="1"/>
</dbReference>
<dbReference type="Gene3D" id="3.40.190.10">
    <property type="entry name" value="Periplasmic binding protein-like II"/>
    <property type="match status" value="1"/>
</dbReference>
<dbReference type="GO" id="GO:0055052">
    <property type="term" value="C:ATP-binding cassette (ABC) transporter complex, substrate-binding subunit-containing"/>
    <property type="evidence" value="ECO:0007669"/>
    <property type="project" value="TreeGrafter"/>
</dbReference>
<organism evidence="4 5">
    <name type="scientific">Hydrogenispora ethanolica</name>
    <dbReference type="NCBI Taxonomy" id="1082276"/>
    <lineage>
        <taxon>Bacteria</taxon>
        <taxon>Bacillati</taxon>
        <taxon>Bacillota</taxon>
        <taxon>Hydrogenispora</taxon>
    </lineage>
</organism>
<dbReference type="GO" id="GO:1901982">
    <property type="term" value="F:maltose binding"/>
    <property type="evidence" value="ECO:0007669"/>
    <property type="project" value="TreeGrafter"/>
</dbReference>
<dbReference type="GO" id="GO:0042956">
    <property type="term" value="P:maltodextrin transmembrane transport"/>
    <property type="evidence" value="ECO:0007669"/>
    <property type="project" value="TreeGrafter"/>
</dbReference>
<reference evidence="4 5" key="1">
    <citation type="submission" date="2019-03" db="EMBL/GenBank/DDBJ databases">
        <title>Genomic Encyclopedia of Type Strains, Phase IV (KMG-IV): sequencing the most valuable type-strain genomes for metagenomic binning, comparative biology and taxonomic classification.</title>
        <authorList>
            <person name="Goeker M."/>
        </authorList>
    </citation>
    <scope>NUCLEOTIDE SEQUENCE [LARGE SCALE GENOMIC DNA]</scope>
    <source>
        <strain evidence="4 5">LX-B</strain>
    </source>
</reference>
<comment type="similarity">
    <text evidence="1">Belongs to the bacterial solute-binding protein 1 family.</text>
</comment>
<evidence type="ECO:0000313" key="5">
    <source>
        <dbReference type="Proteomes" id="UP000295008"/>
    </source>
</evidence>
<dbReference type="InterPro" id="IPR006059">
    <property type="entry name" value="SBP"/>
</dbReference>
<protein>
    <submittedName>
        <fullName evidence="4">Carbohydrate ABC transporter substrate-binding protein (CUT1 family)</fullName>
    </submittedName>
</protein>
<proteinExistence type="inferred from homology"/>
<name>A0A4V2QC40_HYDET</name>